<dbReference type="Proteomes" id="UP001054945">
    <property type="component" value="Unassembled WGS sequence"/>
</dbReference>
<sequence length="107" mass="12171">MHDNSTWLKFGKCYHCFDWQLITRDNGQINQILSAEQTHIFLAMVTTMTINRTNPCRQDFLRVPTWVMSFLVIKTEIGALANQSMGDGRAQIQIDNTAGGSHDCSTY</sequence>
<reference evidence="1 2" key="1">
    <citation type="submission" date="2021-06" db="EMBL/GenBank/DDBJ databases">
        <title>Caerostris extrusa draft genome.</title>
        <authorList>
            <person name="Kono N."/>
            <person name="Arakawa K."/>
        </authorList>
    </citation>
    <scope>NUCLEOTIDE SEQUENCE [LARGE SCALE GENOMIC DNA]</scope>
</reference>
<proteinExistence type="predicted"/>
<dbReference type="EMBL" id="BPLR01016197">
    <property type="protein sequence ID" value="GIY82013.1"/>
    <property type="molecule type" value="Genomic_DNA"/>
</dbReference>
<accession>A0AAV4WI25</accession>
<gene>
    <name evidence="1" type="ORF">CEXT_589641</name>
</gene>
<keyword evidence="2" id="KW-1185">Reference proteome</keyword>
<name>A0AAV4WI25_CAEEX</name>
<comment type="caution">
    <text evidence="1">The sequence shown here is derived from an EMBL/GenBank/DDBJ whole genome shotgun (WGS) entry which is preliminary data.</text>
</comment>
<evidence type="ECO:0000313" key="1">
    <source>
        <dbReference type="EMBL" id="GIY82013.1"/>
    </source>
</evidence>
<dbReference type="AlphaFoldDB" id="A0AAV4WI25"/>
<protein>
    <submittedName>
        <fullName evidence="1">Uncharacterized protein</fullName>
    </submittedName>
</protein>
<organism evidence="1 2">
    <name type="scientific">Caerostris extrusa</name>
    <name type="common">Bark spider</name>
    <name type="synonym">Caerostris bankana</name>
    <dbReference type="NCBI Taxonomy" id="172846"/>
    <lineage>
        <taxon>Eukaryota</taxon>
        <taxon>Metazoa</taxon>
        <taxon>Ecdysozoa</taxon>
        <taxon>Arthropoda</taxon>
        <taxon>Chelicerata</taxon>
        <taxon>Arachnida</taxon>
        <taxon>Araneae</taxon>
        <taxon>Araneomorphae</taxon>
        <taxon>Entelegynae</taxon>
        <taxon>Araneoidea</taxon>
        <taxon>Araneidae</taxon>
        <taxon>Caerostris</taxon>
    </lineage>
</organism>
<evidence type="ECO:0000313" key="2">
    <source>
        <dbReference type="Proteomes" id="UP001054945"/>
    </source>
</evidence>